<dbReference type="PANTHER" id="PTHR43847">
    <property type="entry name" value="BLL3993 PROTEIN"/>
    <property type="match status" value="1"/>
</dbReference>
<dbReference type="PANTHER" id="PTHR43847:SF1">
    <property type="entry name" value="BLL3993 PROTEIN"/>
    <property type="match status" value="1"/>
</dbReference>
<evidence type="ECO:0000256" key="3">
    <source>
        <dbReference type="ARBA" id="ARBA00022989"/>
    </source>
</evidence>
<evidence type="ECO:0000256" key="2">
    <source>
        <dbReference type="ARBA" id="ARBA00022692"/>
    </source>
</evidence>
<evidence type="ECO:0000313" key="6">
    <source>
        <dbReference type="EMBL" id="MCX2982687.1"/>
    </source>
</evidence>
<protein>
    <submittedName>
        <fullName evidence="6">Isoprenylcysteine carboxylmethyltransferase family protein</fullName>
    </submittedName>
</protein>
<proteinExistence type="predicted"/>
<name>A0ABT3TK59_9GAMM</name>
<keyword evidence="4 5" id="KW-0472">Membrane</keyword>
<keyword evidence="2 5" id="KW-0812">Transmembrane</keyword>
<organism evidence="6 7">
    <name type="scientific">Candidatus Litorirhabdus singularis</name>
    <dbReference type="NCBI Taxonomy" id="2518993"/>
    <lineage>
        <taxon>Bacteria</taxon>
        <taxon>Pseudomonadati</taxon>
        <taxon>Pseudomonadota</taxon>
        <taxon>Gammaproteobacteria</taxon>
        <taxon>Cellvibrionales</taxon>
        <taxon>Halieaceae</taxon>
        <taxon>Candidatus Litorirhabdus</taxon>
    </lineage>
</organism>
<dbReference type="InterPro" id="IPR052527">
    <property type="entry name" value="Metal_cation-efflux_comp"/>
</dbReference>
<accession>A0ABT3TK59</accession>
<dbReference type="Gene3D" id="1.20.120.1630">
    <property type="match status" value="1"/>
</dbReference>
<evidence type="ECO:0000256" key="4">
    <source>
        <dbReference type="ARBA" id="ARBA00023136"/>
    </source>
</evidence>
<gene>
    <name evidence="6" type="ORF">EYC98_17635</name>
</gene>
<dbReference type="InterPro" id="IPR007318">
    <property type="entry name" value="Phopholipid_MeTrfase"/>
</dbReference>
<keyword evidence="3 5" id="KW-1133">Transmembrane helix</keyword>
<keyword evidence="7" id="KW-1185">Reference proteome</keyword>
<comment type="subcellular location">
    <subcellularLocation>
        <location evidence="1">Endomembrane system</location>
        <topology evidence="1">Multi-pass membrane protein</topology>
    </subcellularLocation>
</comment>
<feature type="transmembrane region" description="Helical" evidence="5">
    <location>
        <begin position="74"/>
        <end position="95"/>
    </location>
</feature>
<sequence length="188" mass="21433">MNESVIIIIIHQLVYQGMFFAKNFILRRRLGRPIRGTNKEASIFIGFFLIFLGLTFFEAFQIDGGIASSSTWDIAAYSLGMILMCASVLIARASLKDLGDSWRVGVIEDQRTTLIETGIYGISRNPYFVAYLLLFAAYTVFLQSLLLLILSGIGFGLIHRLVRNEENYLSKQHGDTYQKYKKDVHRYL</sequence>
<dbReference type="RefSeq" id="WP_279246720.1">
    <property type="nucleotide sequence ID" value="NZ_SHNN01000004.1"/>
</dbReference>
<feature type="transmembrane region" description="Helical" evidence="5">
    <location>
        <begin position="6"/>
        <end position="25"/>
    </location>
</feature>
<reference evidence="6" key="1">
    <citation type="submission" date="2019-02" db="EMBL/GenBank/DDBJ databases">
        <authorList>
            <person name="Li S.-H."/>
        </authorList>
    </citation>
    <scope>NUCLEOTIDE SEQUENCE</scope>
    <source>
        <strain evidence="6">IMCC14734</strain>
    </source>
</reference>
<dbReference type="Pfam" id="PF04191">
    <property type="entry name" value="PEMT"/>
    <property type="match status" value="1"/>
</dbReference>
<evidence type="ECO:0000313" key="7">
    <source>
        <dbReference type="Proteomes" id="UP001143362"/>
    </source>
</evidence>
<dbReference type="Proteomes" id="UP001143362">
    <property type="component" value="Unassembled WGS sequence"/>
</dbReference>
<comment type="caution">
    <text evidence="6">The sequence shown here is derived from an EMBL/GenBank/DDBJ whole genome shotgun (WGS) entry which is preliminary data.</text>
</comment>
<feature type="transmembrane region" description="Helical" evidence="5">
    <location>
        <begin position="41"/>
        <end position="62"/>
    </location>
</feature>
<dbReference type="EMBL" id="SHNN01000004">
    <property type="protein sequence ID" value="MCX2982687.1"/>
    <property type="molecule type" value="Genomic_DNA"/>
</dbReference>
<evidence type="ECO:0000256" key="5">
    <source>
        <dbReference type="SAM" id="Phobius"/>
    </source>
</evidence>
<evidence type="ECO:0000256" key="1">
    <source>
        <dbReference type="ARBA" id="ARBA00004127"/>
    </source>
</evidence>
<feature type="transmembrane region" description="Helical" evidence="5">
    <location>
        <begin position="128"/>
        <end position="158"/>
    </location>
</feature>